<dbReference type="Proteomes" id="UP000611762">
    <property type="component" value="Unassembled WGS sequence"/>
</dbReference>
<dbReference type="AlphaFoldDB" id="A0A926I076"/>
<evidence type="ECO:0000313" key="3">
    <source>
        <dbReference type="Proteomes" id="UP000611762"/>
    </source>
</evidence>
<reference evidence="2" key="1">
    <citation type="submission" date="2020-08" db="EMBL/GenBank/DDBJ databases">
        <title>Genome public.</title>
        <authorList>
            <person name="Liu C."/>
            <person name="Sun Q."/>
        </authorList>
    </citation>
    <scope>NUCLEOTIDE SEQUENCE</scope>
    <source>
        <strain evidence="2">H8</strain>
    </source>
</reference>
<protein>
    <recommendedName>
        <fullName evidence="1">Replication-associated protein ORF2/G2P domain-containing protein</fullName>
    </recommendedName>
</protein>
<keyword evidence="3" id="KW-1185">Reference proteome</keyword>
<sequence length="294" mass="34313">MRSKYREVRYFCGEFLDAQCFPVYKKTKSKRGRFQPTGECQARLNEKNSRRHLTRLVHANFCSRDLALHLTYKDECMPETEDAAKKDLRNFFRRVRRLYKAAGVEFKYISVTEKGSRSGRVHHHLIVTGGVSRDDLEALWTAGRANTKRLQFDDNGLVGLSVYMTKQKLYFRRYNCSRNLKDPDKTKKVSDQRVSRKRAGLICNFEDRESLEKLYPGYRLLGVEYIISDLTGEYYAYVRLRRICERPKALKREGREALGLPQSPRRGIRRCGKKELAATMAPYSQKVVSDSEPL</sequence>
<comment type="caution">
    <text evidence="2">The sequence shown here is derived from an EMBL/GenBank/DDBJ whole genome shotgun (WGS) entry which is preliminary data.</text>
</comment>
<dbReference type="InterPro" id="IPR056906">
    <property type="entry name" value="ORF2/G2P_dom"/>
</dbReference>
<dbReference type="RefSeq" id="WP_177679982.1">
    <property type="nucleotide sequence ID" value="NZ_JACRSU010000005.1"/>
</dbReference>
<evidence type="ECO:0000259" key="1">
    <source>
        <dbReference type="Pfam" id="PF23343"/>
    </source>
</evidence>
<feature type="domain" description="Replication-associated protein ORF2/G2P" evidence="1">
    <location>
        <begin position="68"/>
        <end position="167"/>
    </location>
</feature>
<dbReference type="Pfam" id="PF23343">
    <property type="entry name" value="REP_ORF2-G2P"/>
    <property type="match status" value="1"/>
</dbReference>
<proteinExistence type="predicted"/>
<gene>
    <name evidence="2" type="ORF">H8698_11690</name>
</gene>
<name>A0A926I076_9FIRM</name>
<organism evidence="2 3">
    <name type="scientific">Congzhengia minquanensis</name>
    <dbReference type="NCBI Taxonomy" id="2763657"/>
    <lineage>
        <taxon>Bacteria</taxon>
        <taxon>Bacillati</taxon>
        <taxon>Bacillota</taxon>
        <taxon>Clostridia</taxon>
        <taxon>Eubacteriales</taxon>
        <taxon>Oscillospiraceae</taxon>
        <taxon>Congzhengia</taxon>
    </lineage>
</organism>
<evidence type="ECO:0000313" key="2">
    <source>
        <dbReference type="EMBL" id="MBC8541641.1"/>
    </source>
</evidence>
<dbReference type="EMBL" id="JACRSU010000005">
    <property type="protein sequence ID" value="MBC8541641.1"/>
    <property type="molecule type" value="Genomic_DNA"/>
</dbReference>
<accession>A0A926I076</accession>